<protein>
    <recommendedName>
        <fullName evidence="3">Reverse transcriptase domain-containing protein</fullName>
    </recommendedName>
</protein>
<dbReference type="Proteomes" id="UP001151760">
    <property type="component" value="Unassembled WGS sequence"/>
</dbReference>
<evidence type="ECO:0000313" key="2">
    <source>
        <dbReference type="Proteomes" id="UP001151760"/>
    </source>
</evidence>
<comment type="caution">
    <text evidence="1">The sequence shown here is derived from an EMBL/GenBank/DDBJ whole genome shotgun (WGS) entry which is preliminary data.</text>
</comment>
<keyword evidence="2" id="KW-1185">Reference proteome</keyword>
<organism evidence="1 2">
    <name type="scientific">Tanacetum coccineum</name>
    <dbReference type="NCBI Taxonomy" id="301880"/>
    <lineage>
        <taxon>Eukaryota</taxon>
        <taxon>Viridiplantae</taxon>
        <taxon>Streptophyta</taxon>
        <taxon>Embryophyta</taxon>
        <taxon>Tracheophyta</taxon>
        <taxon>Spermatophyta</taxon>
        <taxon>Magnoliopsida</taxon>
        <taxon>eudicotyledons</taxon>
        <taxon>Gunneridae</taxon>
        <taxon>Pentapetalae</taxon>
        <taxon>asterids</taxon>
        <taxon>campanulids</taxon>
        <taxon>Asterales</taxon>
        <taxon>Asteraceae</taxon>
        <taxon>Asteroideae</taxon>
        <taxon>Anthemideae</taxon>
        <taxon>Anthemidinae</taxon>
        <taxon>Tanacetum</taxon>
    </lineage>
</organism>
<dbReference type="EMBL" id="BQNB010014060">
    <property type="protein sequence ID" value="GJT23500.1"/>
    <property type="molecule type" value="Genomic_DNA"/>
</dbReference>
<gene>
    <name evidence="1" type="ORF">Tco_0893437</name>
</gene>
<reference evidence="1" key="2">
    <citation type="submission" date="2022-01" db="EMBL/GenBank/DDBJ databases">
        <authorList>
            <person name="Yamashiro T."/>
            <person name="Shiraishi A."/>
            <person name="Satake H."/>
            <person name="Nakayama K."/>
        </authorList>
    </citation>
    <scope>NUCLEOTIDE SEQUENCE</scope>
</reference>
<reference evidence="1" key="1">
    <citation type="journal article" date="2022" name="Int. J. Mol. Sci.">
        <title>Draft Genome of Tanacetum Coccineum: Genomic Comparison of Closely Related Tanacetum-Family Plants.</title>
        <authorList>
            <person name="Yamashiro T."/>
            <person name="Shiraishi A."/>
            <person name="Nakayama K."/>
            <person name="Satake H."/>
        </authorList>
    </citation>
    <scope>NUCLEOTIDE SEQUENCE</scope>
</reference>
<name>A0ABQ5C8U5_9ASTR</name>
<evidence type="ECO:0000313" key="1">
    <source>
        <dbReference type="EMBL" id="GJT23500.1"/>
    </source>
</evidence>
<sequence length="298" mass="33736">MTQAAIRKLVADSVTAALEVQAANMANANNTNRNPKPREAPVARKCSYKEFMSCQPINFKGSKGAVGLIRLFERSESVFSHSNCTKDCKVKFATGTLTEESLSKENVIADALSRKKRIKPLQVRSLVMIIHPKLPSQILKAQTEAIKEENIKAKNLRRIDKSFESHKSKYSIHPGSERFNRMSKAIRITGTTGDSYMEVGKNSDGFHHKTTKTSNEHDTIWTLDDRPFQICTLSHPRTNSMVNPYKVSTCKEIGSDMESRYSIISVVTAIHDSDLLYYKVLWVHPVRHVVRHNHPENR</sequence>
<proteinExistence type="predicted"/>
<accession>A0ABQ5C8U5</accession>
<evidence type="ECO:0008006" key="3">
    <source>
        <dbReference type="Google" id="ProtNLM"/>
    </source>
</evidence>